<evidence type="ECO:0000313" key="3">
    <source>
        <dbReference type="Proteomes" id="UP000289340"/>
    </source>
</evidence>
<accession>A0A445KL16</accession>
<dbReference type="SMR" id="A0A445KL16"/>
<dbReference type="EMBL" id="QZWG01000005">
    <property type="protein sequence ID" value="RZC11515.1"/>
    <property type="molecule type" value="Genomic_DNA"/>
</dbReference>
<sequence>MVCFGGSNSPNSLAFHCYCTLLPLHLLHSVSVTKDDGALLRVPLMLALLKVPLRPENIYHLMNWVMKQRVVTLVVYACFLVGLCDIYWMLYFIYSNIIILSC</sequence>
<reference evidence="2 3" key="1">
    <citation type="submission" date="2018-09" db="EMBL/GenBank/DDBJ databases">
        <title>A high-quality reference genome of wild soybean provides a powerful tool to mine soybean genomes.</title>
        <authorList>
            <person name="Xie M."/>
            <person name="Chung C.Y.L."/>
            <person name="Li M.-W."/>
            <person name="Wong F.-L."/>
            <person name="Chan T.-F."/>
            <person name="Lam H.-M."/>
        </authorList>
    </citation>
    <scope>NUCLEOTIDE SEQUENCE [LARGE SCALE GENOMIC DNA]</scope>
    <source>
        <strain evidence="3">cv. W05</strain>
        <tissue evidence="2">Hypocotyl of etiolated seedlings</tissue>
    </source>
</reference>
<feature type="transmembrane region" description="Helical" evidence="1">
    <location>
        <begin position="70"/>
        <end position="94"/>
    </location>
</feature>
<organism evidence="2 3">
    <name type="scientific">Glycine soja</name>
    <name type="common">Wild soybean</name>
    <dbReference type="NCBI Taxonomy" id="3848"/>
    <lineage>
        <taxon>Eukaryota</taxon>
        <taxon>Viridiplantae</taxon>
        <taxon>Streptophyta</taxon>
        <taxon>Embryophyta</taxon>
        <taxon>Tracheophyta</taxon>
        <taxon>Spermatophyta</taxon>
        <taxon>Magnoliopsida</taxon>
        <taxon>eudicotyledons</taxon>
        <taxon>Gunneridae</taxon>
        <taxon>Pentapetalae</taxon>
        <taxon>rosids</taxon>
        <taxon>fabids</taxon>
        <taxon>Fabales</taxon>
        <taxon>Fabaceae</taxon>
        <taxon>Papilionoideae</taxon>
        <taxon>50 kb inversion clade</taxon>
        <taxon>NPAAA clade</taxon>
        <taxon>indigoferoid/millettioid clade</taxon>
        <taxon>Phaseoleae</taxon>
        <taxon>Glycine</taxon>
        <taxon>Glycine subgen. Soja</taxon>
    </lineage>
</organism>
<dbReference type="AlphaFoldDB" id="A0A445KL16"/>
<name>A0A445KL16_GLYSO</name>
<keyword evidence="1" id="KW-1133">Transmembrane helix</keyword>
<protein>
    <submittedName>
        <fullName evidence="2">Uncharacterized protein</fullName>
    </submittedName>
</protein>
<evidence type="ECO:0000313" key="2">
    <source>
        <dbReference type="EMBL" id="RZC11515.1"/>
    </source>
</evidence>
<dbReference type="Proteomes" id="UP000289340">
    <property type="component" value="Chromosome 5"/>
</dbReference>
<proteinExistence type="predicted"/>
<keyword evidence="1" id="KW-0472">Membrane</keyword>
<evidence type="ECO:0000256" key="1">
    <source>
        <dbReference type="SAM" id="Phobius"/>
    </source>
</evidence>
<keyword evidence="3" id="KW-1185">Reference proteome</keyword>
<keyword evidence="1" id="KW-0812">Transmembrane</keyword>
<gene>
    <name evidence="2" type="ORF">D0Y65_011630</name>
</gene>
<comment type="caution">
    <text evidence="2">The sequence shown here is derived from an EMBL/GenBank/DDBJ whole genome shotgun (WGS) entry which is preliminary data.</text>
</comment>